<dbReference type="InterPro" id="IPR006127">
    <property type="entry name" value="ZnuA-like"/>
</dbReference>
<feature type="signal peptide" evidence="1">
    <location>
        <begin position="1"/>
        <end position="26"/>
    </location>
</feature>
<evidence type="ECO:0000313" key="2">
    <source>
        <dbReference type="EMBL" id="MFD2096565.1"/>
    </source>
</evidence>
<evidence type="ECO:0000313" key="3">
    <source>
        <dbReference type="Proteomes" id="UP001597380"/>
    </source>
</evidence>
<dbReference type="PANTHER" id="PTHR42953">
    <property type="entry name" value="HIGH-AFFINITY ZINC UPTAKE SYSTEM PROTEIN ZNUA-RELATED"/>
    <property type="match status" value="1"/>
</dbReference>
<evidence type="ECO:0000256" key="1">
    <source>
        <dbReference type="SAM" id="SignalP"/>
    </source>
</evidence>
<accession>A0ABW4XP39</accession>
<protein>
    <submittedName>
        <fullName evidence="2">Metal ABC transporter solute-binding protein, Zn/Mn family</fullName>
    </submittedName>
</protein>
<dbReference type="SUPFAM" id="SSF53807">
    <property type="entry name" value="Helical backbone' metal receptor"/>
    <property type="match status" value="1"/>
</dbReference>
<gene>
    <name evidence="2" type="ORF">ACFSJ3_11275</name>
</gene>
<reference evidence="3" key="1">
    <citation type="journal article" date="2019" name="Int. J. Syst. Evol. Microbiol.">
        <title>The Global Catalogue of Microorganisms (GCM) 10K type strain sequencing project: providing services to taxonomists for standard genome sequencing and annotation.</title>
        <authorList>
            <consortium name="The Broad Institute Genomics Platform"/>
            <consortium name="The Broad Institute Genome Sequencing Center for Infectious Disease"/>
            <person name="Wu L."/>
            <person name="Ma J."/>
        </authorList>
    </citation>
    <scope>NUCLEOTIDE SEQUENCE [LARGE SCALE GENOMIC DNA]</scope>
    <source>
        <strain evidence="3">CGMCC 1.10992</strain>
    </source>
</reference>
<organism evidence="2 3">
    <name type="scientific">Corallincola platygyrae</name>
    <dbReference type="NCBI Taxonomy" id="1193278"/>
    <lineage>
        <taxon>Bacteria</taxon>
        <taxon>Pseudomonadati</taxon>
        <taxon>Pseudomonadota</taxon>
        <taxon>Gammaproteobacteria</taxon>
        <taxon>Alteromonadales</taxon>
        <taxon>Psychromonadaceae</taxon>
        <taxon>Corallincola</taxon>
    </lineage>
</organism>
<proteinExistence type="predicted"/>
<dbReference type="Pfam" id="PF01297">
    <property type="entry name" value="ZnuA"/>
    <property type="match status" value="1"/>
</dbReference>
<feature type="chain" id="PRO_5046361858" evidence="1">
    <location>
        <begin position="27"/>
        <end position="304"/>
    </location>
</feature>
<keyword evidence="3" id="KW-1185">Reference proteome</keyword>
<dbReference type="EMBL" id="JBHUHT010000012">
    <property type="protein sequence ID" value="MFD2096565.1"/>
    <property type="molecule type" value="Genomic_DNA"/>
</dbReference>
<keyword evidence="1" id="KW-0732">Signal</keyword>
<dbReference type="Gene3D" id="3.40.50.1980">
    <property type="entry name" value="Nitrogenase molybdenum iron protein domain"/>
    <property type="match status" value="2"/>
</dbReference>
<dbReference type="InterPro" id="IPR050492">
    <property type="entry name" value="Bact_metal-bind_prot9"/>
</dbReference>
<dbReference type="PANTHER" id="PTHR42953:SF2">
    <property type="entry name" value="ADHESION PROTEIN"/>
    <property type="match status" value="1"/>
</dbReference>
<dbReference type="CDD" id="cd01145">
    <property type="entry name" value="TroA_c"/>
    <property type="match status" value="1"/>
</dbReference>
<comment type="caution">
    <text evidence="2">The sequence shown here is derived from an EMBL/GenBank/DDBJ whole genome shotgun (WGS) entry which is preliminary data.</text>
</comment>
<sequence length="304" mass="33668">MVRISTKTKAGLLAGLICVLSPQAMALNIFACEPEWAALAGELAPEAEIYSATTAYQDPHMVQARPSLIAKLRRADMFVCSGAELEIGWLPALQMKANNRDVRDNQPGAFYAALQVERLDVMQSVTRLMGDVHGMGNPHVHLDPRRMLVIAEALAKRMSEIDPALAEHYQQNLKAFAARWRQSTSDWEAMTKPLQGKQVVAYHTSYRYLFDWLSIEQVADLEPKPGLPPTSSHLAGLLNQIKGQPILGVVYSNYQDPKAAEWLSEKTGFPVIPLAYTVGADGTEDLFALYQRIIEQLLHAVESA</sequence>
<name>A0ABW4XP39_9GAMM</name>
<dbReference type="Proteomes" id="UP001597380">
    <property type="component" value="Unassembled WGS sequence"/>
</dbReference>
<dbReference type="RefSeq" id="WP_345339046.1">
    <property type="nucleotide sequence ID" value="NZ_BAABLI010000008.1"/>
</dbReference>